<keyword evidence="1" id="KW-1133">Transmembrane helix</keyword>
<feature type="transmembrane region" description="Helical" evidence="1">
    <location>
        <begin position="24"/>
        <end position="43"/>
    </location>
</feature>
<protein>
    <submittedName>
        <fullName evidence="2">Uncharacterized protein</fullName>
    </submittedName>
</protein>
<gene>
    <name evidence="2" type="ORF">S01H4_38629</name>
</gene>
<organism evidence="2">
    <name type="scientific">marine sediment metagenome</name>
    <dbReference type="NCBI Taxonomy" id="412755"/>
    <lineage>
        <taxon>unclassified sequences</taxon>
        <taxon>metagenomes</taxon>
        <taxon>ecological metagenomes</taxon>
    </lineage>
</organism>
<proteinExistence type="predicted"/>
<keyword evidence="1" id="KW-0812">Transmembrane</keyword>
<keyword evidence="1" id="KW-0472">Membrane</keyword>
<name>X1C9F6_9ZZZZ</name>
<sequence length="86" mass="9560">MQKDIEQEALTEVNENEGMGKGRVLIALFISILLYGSFFYNLVRQQLNTLLQKQQALESINIIAVPGTGFLNSIGSSGIFKSSLFY</sequence>
<reference evidence="2" key="1">
    <citation type="journal article" date="2014" name="Front. Microbiol.">
        <title>High frequency of phylogenetically diverse reductive dehalogenase-homologous genes in deep subseafloor sedimentary metagenomes.</title>
        <authorList>
            <person name="Kawai M."/>
            <person name="Futagami T."/>
            <person name="Toyoda A."/>
            <person name="Takaki Y."/>
            <person name="Nishi S."/>
            <person name="Hori S."/>
            <person name="Arai W."/>
            <person name="Tsubouchi T."/>
            <person name="Morono Y."/>
            <person name="Uchiyama I."/>
            <person name="Ito T."/>
            <person name="Fujiyama A."/>
            <person name="Inagaki F."/>
            <person name="Takami H."/>
        </authorList>
    </citation>
    <scope>NUCLEOTIDE SEQUENCE</scope>
    <source>
        <strain evidence="2">Expedition CK06-06</strain>
    </source>
</reference>
<evidence type="ECO:0000313" key="2">
    <source>
        <dbReference type="EMBL" id="GAG93013.1"/>
    </source>
</evidence>
<comment type="caution">
    <text evidence="2">The sequence shown here is derived from an EMBL/GenBank/DDBJ whole genome shotgun (WGS) entry which is preliminary data.</text>
</comment>
<evidence type="ECO:0000256" key="1">
    <source>
        <dbReference type="SAM" id="Phobius"/>
    </source>
</evidence>
<accession>X1C9F6</accession>
<dbReference type="AlphaFoldDB" id="X1C9F6"/>
<dbReference type="EMBL" id="BART01020847">
    <property type="protein sequence ID" value="GAG93013.1"/>
    <property type="molecule type" value="Genomic_DNA"/>
</dbReference>
<feature type="non-terminal residue" evidence="2">
    <location>
        <position position="86"/>
    </location>
</feature>